<evidence type="ECO:0000313" key="17">
    <source>
        <dbReference type="Proteomes" id="UP000054558"/>
    </source>
</evidence>
<proteinExistence type="inferred from homology"/>
<comment type="cofactor">
    <cofactor evidence="15">
        <name>Fe cation</name>
        <dbReference type="ChEBI" id="CHEBI:24875"/>
    </cofactor>
    <text evidence="15">Binds 2 iron ions per subunit.</text>
</comment>
<protein>
    <submittedName>
        <fullName evidence="16">Stearoyl-ACP desaturase</fullName>
    </submittedName>
</protein>
<evidence type="ECO:0000313" key="16">
    <source>
        <dbReference type="EMBL" id="GAQ83050.1"/>
    </source>
</evidence>
<feature type="binding site" evidence="15">
    <location>
        <position position="211"/>
    </location>
    <ligand>
        <name>Fe cation</name>
        <dbReference type="ChEBI" id="CHEBI:24875"/>
        <label>1</label>
    </ligand>
</feature>
<keyword evidence="13" id="KW-0443">Lipid metabolism</keyword>
<evidence type="ECO:0000256" key="12">
    <source>
        <dbReference type="ARBA" id="ARBA00023004"/>
    </source>
</evidence>
<evidence type="ECO:0000256" key="1">
    <source>
        <dbReference type="ARBA" id="ARBA00001954"/>
    </source>
</evidence>
<dbReference type="InterPro" id="IPR012348">
    <property type="entry name" value="RNR-like"/>
</dbReference>
<dbReference type="FunFam" id="1.10.620.20:FF:000002">
    <property type="entry name" value="Stearoyl-[acyl-carrier-protein] 9-desaturase, chloroplastic"/>
    <property type="match status" value="1"/>
</dbReference>
<sequence length="431" mass="48272">MAMIAAVGSAAGKSIASFSRPARGHQQKGRPCCCFIDKSFLKHVESKAAPAKHNFRGRKGEVAMVAELTRTDVQAPPPAARHVSRKISSAASKAHSLTAERLEIVQSLDQWAEDALLPLLKDPNTNWQPQDYLPVSSDEDFIDRVRELRERSAGLSDDYLVCLVGDTITEEALPTYQTMLNTLDGTRDETGASPTPWGIWTRAWTAEENRHGDLLHTYLYLTGRVDMKAVQKTTQYLIGSGMDPKTENNPYLGFLYTSFQERATFISHGNTARHAKALGDEQLGKICGIIAADEKRHEKAYCRIVEKLYELDPDGAMLAFADMMKKQIVMPAHLMYDGESDTLFKDFSEVAQRTGVYTAADYADIMQHLVNLWRVEHRTNLSPEAQAAQEYVCKLPERVRKLGERAAAKAKKTPQQHAKFSWIFNREVALL</sequence>
<evidence type="ECO:0000256" key="6">
    <source>
        <dbReference type="ARBA" id="ARBA00022528"/>
    </source>
</evidence>
<dbReference type="Pfam" id="PF03405">
    <property type="entry name" value="FA_desaturase_2"/>
    <property type="match status" value="1"/>
</dbReference>
<feature type="binding site" evidence="15">
    <location>
        <position position="208"/>
    </location>
    <ligand>
        <name>Fe cation</name>
        <dbReference type="ChEBI" id="CHEBI:24875"/>
        <label>2</label>
    </ligand>
</feature>
<dbReference type="STRING" id="105231.A0A1Y1HWM1"/>
<organism evidence="16 17">
    <name type="scientific">Klebsormidium nitens</name>
    <name type="common">Green alga</name>
    <name type="synonym">Ulothrix nitens</name>
    <dbReference type="NCBI Taxonomy" id="105231"/>
    <lineage>
        <taxon>Eukaryota</taxon>
        <taxon>Viridiplantae</taxon>
        <taxon>Streptophyta</taxon>
        <taxon>Klebsormidiophyceae</taxon>
        <taxon>Klebsormidiales</taxon>
        <taxon>Klebsormidiaceae</taxon>
        <taxon>Klebsormidium</taxon>
    </lineage>
</organism>
<comment type="subunit">
    <text evidence="4">Homodimer.</text>
</comment>
<keyword evidence="17" id="KW-1185">Reference proteome</keyword>
<feature type="binding site" evidence="15">
    <location>
        <position position="208"/>
    </location>
    <ligand>
        <name>Fe cation</name>
        <dbReference type="ChEBI" id="CHEBI:24875"/>
        <label>1</label>
    </ligand>
</feature>
<dbReference type="GO" id="GO:0009507">
    <property type="term" value="C:chloroplast"/>
    <property type="evidence" value="ECO:0007669"/>
    <property type="project" value="UniProtKB-SubCell"/>
</dbReference>
<dbReference type="OMA" id="NRHSMLH"/>
<keyword evidence="9" id="KW-0276">Fatty acid metabolism</keyword>
<evidence type="ECO:0000256" key="11">
    <source>
        <dbReference type="ARBA" id="ARBA00023002"/>
    </source>
</evidence>
<evidence type="ECO:0000256" key="7">
    <source>
        <dbReference type="ARBA" id="ARBA00022640"/>
    </source>
</evidence>
<dbReference type="AlphaFoldDB" id="A0A1Y1HWM1"/>
<dbReference type="EMBL" id="DF237083">
    <property type="protein sequence ID" value="GAQ83050.1"/>
    <property type="molecule type" value="Genomic_DNA"/>
</dbReference>
<dbReference type="InterPro" id="IPR005067">
    <property type="entry name" value="Fatty_acid_desaturase-2"/>
</dbReference>
<keyword evidence="6" id="KW-0150">Chloroplast</keyword>
<dbReference type="InterPro" id="IPR009078">
    <property type="entry name" value="Ferritin-like_SF"/>
</dbReference>
<evidence type="ECO:0000256" key="10">
    <source>
        <dbReference type="ARBA" id="ARBA00022946"/>
    </source>
</evidence>
<reference evidence="16 17" key="1">
    <citation type="journal article" date="2014" name="Nat. Commun.">
        <title>Klebsormidium flaccidum genome reveals primary factors for plant terrestrial adaptation.</title>
        <authorList>
            <person name="Hori K."/>
            <person name="Maruyama F."/>
            <person name="Fujisawa T."/>
            <person name="Togashi T."/>
            <person name="Yamamoto N."/>
            <person name="Seo M."/>
            <person name="Sato S."/>
            <person name="Yamada T."/>
            <person name="Mori H."/>
            <person name="Tajima N."/>
            <person name="Moriyama T."/>
            <person name="Ikeuchi M."/>
            <person name="Watanabe M."/>
            <person name="Wada H."/>
            <person name="Kobayashi K."/>
            <person name="Saito M."/>
            <person name="Masuda T."/>
            <person name="Sasaki-Sekimoto Y."/>
            <person name="Mashiguchi K."/>
            <person name="Awai K."/>
            <person name="Shimojima M."/>
            <person name="Masuda S."/>
            <person name="Iwai M."/>
            <person name="Nobusawa T."/>
            <person name="Narise T."/>
            <person name="Kondo S."/>
            <person name="Saito H."/>
            <person name="Sato R."/>
            <person name="Murakawa M."/>
            <person name="Ihara Y."/>
            <person name="Oshima-Yamada Y."/>
            <person name="Ohtaka K."/>
            <person name="Satoh M."/>
            <person name="Sonobe K."/>
            <person name="Ishii M."/>
            <person name="Ohtani R."/>
            <person name="Kanamori-Sato M."/>
            <person name="Honoki R."/>
            <person name="Miyazaki D."/>
            <person name="Mochizuki H."/>
            <person name="Umetsu J."/>
            <person name="Higashi K."/>
            <person name="Shibata D."/>
            <person name="Kamiya Y."/>
            <person name="Sato N."/>
            <person name="Nakamura Y."/>
            <person name="Tabata S."/>
            <person name="Ida S."/>
            <person name="Kurokawa K."/>
            <person name="Ohta H."/>
        </authorList>
    </citation>
    <scope>NUCLEOTIDE SEQUENCE [LARGE SCALE GENOMIC DNA]</scope>
    <source>
        <strain evidence="16 17">NIES-2285</strain>
    </source>
</reference>
<name>A0A1Y1HWM1_KLENI</name>
<dbReference type="SUPFAM" id="SSF47240">
    <property type="entry name" value="Ferritin-like"/>
    <property type="match status" value="1"/>
</dbReference>
<accession>A0A1Y1HWM1</accession>
<dbReference type="OrthoDB" id="1924153at2759"/>
<comment type="cofactor">
    <cofactor evidence="1">
        <name>Fe(2+)</name>
        <dbReference type="ChEBI" id="CHEBI:29033"/>
    </cofactor>
</comment>
<feature type="binding site" evidence="15">
    <location>
        <position position="261"/>
    </location>
    <ligand>
        <name>Fe cation</name>
        <dbReference type="ChEBI" id="CHEBI:24875"/>
        <label>2</label>
    </ligand>
</feature>
<evidence type="ECO:0000256" key="2">
    <source>
        <dbReference type="ARBA" id="ARBA00004229"/>
    </source>
</evidence>
<keyword evidence="11" id="KW-0560">Oxidoreductase</keyword>
<dbReference type="GO" id="GO:0006631">
    <property type="term" value="P:fatty acid metabolic process"/>
    <property type="evidence" value="ECO:0000318"/>
    <property type="project" value="GO_Central"/>
</dbReference>
<dbReference type="PANTHER" id="PTHR31155">
    <property type="entry name" value="ACYL- ACYL-CARRIER-PROTEIN DESATURASE-RELATED"/>
    <property type="match status" value="1"/>
</dbReference>
<gene>
    <name evidence="16" type="ORF">KFL_001340040</name>
</gene>
<keyword evidence="10" id="KW-0809">Transit peptide</keyword>
<dbReference type="PIRSF" id="PIRSF000346">
    <property type="entry name" value="Dlt9_acylACP_des"/>
    <property type="match status" value="1"/>
</dbReference>
<dbReference type="GO" id="GO:0045300">
    <property type="term" value="F:stearoyl-[ACP] desaturase activity"/>
    <property type="evidence" value="ECO:0000318"/>
    <property type="project" value="GO_Central"/>
</dbReference>
<keyword evidence="5" id="KW-0444">Lipid biosynthesis</keyword>
<evidence type="ECO:0000256" key="15">
    <source>
        <dbReference type="PIRSR" id="PIRSR000346-1"/>
    </source>
</evidence>
<keyword evidence="12 15" id="KW-0408">Iron</keyword>
<dbReference type="Proteomes" id="UP000054558">
    <property type="component" value="Unassembled WGS sequence"/>
</dbReference>
<feature type="binding site" evidence="15">
    <location>
        <position position="294"/>
    </location>
    <ligand>
        <name>Fe cation</name>
        <dbReference type="ChEBI" id="CHEBI:24875"/>
        <label>2</label>
    </ligand>
</feature>
<feature type="binding site" evidence="15">
    <location>
        <position position="170"/>
    </location>
    <ligand>
        <name>Fe cation</name>
        <dbReference type="ChEBI" id="CHEBI:24875"/>
        <label>1</label>
    </ligand>
</feature>
<dbReference type="PANTHER" id="PTHR31155:SF9">
    <property type="entry name" value="STEAROYL-[ACYL-CARRIER-PROTEIN] 9-DESATURASE 7, CHLOROPLASTIC"/>
    <property type="match status" value="1"/>
</dbReference>
<dbReference type="GO" id="GO:0046872">
    <property type="term" value="F:metal ion binding"/>
    <property type="evidence" value="ECO:0007669"/>
    <property type="project" value="UniProtKB-KW"/>
</dbReference>
<dbReference type="CDD" id="cd01050">
    <property type="entry name" value="Acyl_ACP_Desat"/>
    <property type="match status" value="1"/>
</dbReference>
<evidence type="ECO:0000256" key="3">
    <source>
        <dbReference type="ARBA" id="ARBA00008749"/>
    </source>
</evidence>
<keyword evidence="8 15" id="KW-0479">Metal-binding</keyword>
<dbReference type="GO" id="GO:0006633">
    <property type="term" value="P:fatty acid biosynthetic process"/>
    <property type="evidence" value="ECO:0007669"/>
    <property type="project" value="UniProtKB-KW"/>
</dbReference>
<keyword evidence="7" id="KW-0934">Plastid</keyword>
<evidence type="ECO:0000256" key="9">
    <source>
        <dbReference type="ARBA" id="ARBA00022832"/>
    </source>
</evidence>
<feature type="binding site" evidence="15">
    <location>
        <position position="297"/>
    </location>
    <ligand>
        <name>Fe cation</name>
        <dbReference type="ChEBI" id="CHEBI:24875"/>
        <label>2</label>
    </ligand>
</feature>
<evidence type="ECO:0000256" key="4">
    <source>
        <dbReference type="ARBA" id="ARBA00011738"/>
    </source>
</evidence>
<comment type="subcellular location">
    <subcellularLocation>
        <location evidence="2">Plastid</location>
        <location evidence="2">Chloroplast</location>
    </subcellularLocation>
</comment>
<evidence type="ECO:0000256" key="13">
    <source>
        <dbReference type="ARBA" id="ARBA00023098"/>
    </source>
</evidence>
<evidence type="ECO:0000256" key="14">
    <source>
        <dbReference type="ARBA" id="ARBA00023160"/>
    </source>
</evidence>
<feature type="binding site" evidence="15">
    <location>
        <position position="294"/>
    </location>
    <ligand>
        <name>Fe cation</name>
        <dbReference type="ChEBI" id="CHEBI:24875"/>
        <label>1</label>
    </ligand>
</feature>
<evidence type="ECO:0000256" key="8">
    <source>
        <dbReference type="ARBA" id="ARBA00022723"/>
    </source>
</evidence>
<comment type="similarity">
    <text evidence="3">Belongs to the fatty acid desaturase type 2 family.</text>
</comment>
<evidence type="ECO:0000256" key="5">
    <source>
        <dbReference type="ARBA" id="ARBA00022516"/>
    </source>
</evidence>
<keyword evidence="14" id="KW-0275">Fatty acid biosynthesis</keyword>
<dbReference type="Gene3D" id="1.10.620.20">
    <property type="entry name" value="Ribonucleotide Reductase, subunit A"/>
    <property type="match status" value="1"/>
</dbReference>